<evidence type="ECO:0000259" key="3">
    <source>
        <dbReference type="Pfam" id="PF00326"/>
    </source>
</evidence>
<dbReference type="EMBL" id="FPAS01000005">
    <property type="protein sequence ID" value="SFT85399.1"/>
    <property type="molecule type" value="Genomic_DNA"/>
</dbReference>
<dbReference type="Gene3D" id="3.40.50.1820">
    <property type="entry name" value="alpha/beta hydrolase"/>
    <property type="match status" value="1"/>
</dbReference>
<feature type="domain" description="Peptidase S9 prolyl oligopeptidase catalytic" evidence="3">
    <location>
        <begin position="725"/>
        <end position="900"/>
    </location>
</feature>
<accession>A0A1I7BDW9</accession>
<feature type="signal peptide" evidence="2">
    <location>
        <begin position="1"/>
        <end position="19"/>
    </location>
</feature>
<dbReference type="GO" id="GO:0006508">
    <property type="term" value="P:proteolysis"/>
    <property type="evidence" value="ECO:0007669"/>
    <property type="project" value="InterPro"/>
</dbReference>
<reference evidence="4 5" key="1">
    <citation type="submission" date="2016-10" db="EMBL/GenBank/DDBJ databases">
        <authorList>
            <person name="de Groot N.N."/>
        </authorList>
    </citation>
    <scope>NUCLEOTIDE SEQUENCE [LARGE SCALE GENOMIC DNA]</scope>
    <source>
        <strain evidence="4 5">CGMCC 1.7005</strain>
    </source>
</reference>
<dbReference type="GO" id="GO:0004252">
    <property type="term" value="F:serine-type endopeptidase activity"/>
    <property type="evidence" value="ECO:0007669"/>
    <property type="project" value="TreeGrafter"/>
</dbReference>
<dbReference type="SUPFAM" id="SSF53474">
    <property type="entry name" value="alpha/beta-Hydrolases"/>
    <property type="match status" value="1"/>
</dbReference>
<dbReference type="OrthoDB" id="9812921at2"/>
<gene>
    <name evidence="4" type="ORF">SAMN05216474_2718</name>
</gene>
<dbReference type="SUPFAM" id="SSF82171">
    <property type="entry name" value="DPP6 N-terminal domain-like"/>
    <property type="match status" value="1"/>
</dbReference>
<dbReference type="InterPro" id="IPR029058">
    <property type="entry name" value="AB_hydrolase_fold"/>
</dbReference>
<protein>
    <submittedName>
        <fullName evidence="4">Dipeptidyl aminopeptidase/acylaminoacyl peptidase</fullName>
    </submittedName>
</protein>
<name>A0A1I7BDW9_9FLAO</name>
<organism evidence="4 5">
    <name type="scientific">Lishizhenia tianjinensis</name>
    <dbReference type="NCBI Taxonomy" id="477690"/>
    <lineage>
        <taxon>Bacteria</taxon>
        <taxon>Pseudomonadati</taxon>
        <taxon>Bacteroidota</taxon>
        <taxon>Flavobacteriia</taxon>
        <taxon>Flavobacteriales</taxon>
        <taxon>Crocinitomicaceae</taxon>
        <taxon>Lishizhenia</taxon>
    </lineage>
</organism>
<keyword evidence="1" id="KW-0378">Hydrolase</keyword>
<proteinExistence type="predicted"/>
<sequence>MKLRLLVLCVLTAVGSAVGQKKILDHTVYNEWNSVRNTETSKNGKWVAYQVDPHRGDGTLYWYNTDTKHQNAVERAQNPVFSANSSFLVAGISPGFDTLRTLELEKVKRQNWVKDSMVVVWLESDSIRKFANVASYQVNESNDWMAFLRTENLEKEVEKKRFRLFKKKNKGPEITSEGKQLNLYNPITGADHSFGDVSDYGFGKNGKYFLYTKNLKINGADSSFIFVFDLASEKHLTKSPAFTALGNYGMDYEGNFIAFLASRDTVEENKVFDLYEWDIAQDQLTKLVDTTTQILLGKTVSNFAAPSYSRDGSKLFFGIADIPEQEPEDTLLASEKATLDLWHYKDKQLQPQQLLYKSWEERKTFMVVHHRGDKDAFVLLSNDTLDVRILDHGNSDVALGTSNESYAGTYNWEYPWPSDYYAVDVKTGQTRLLKKKVGYNFGLSPQGKYFLYFDTTGIVIQDLNVGTEKCITCLAPGVNWLEDMNGMPAMAGPIGVTGYTENEEGILLNSEFDVWYYDIEAHTLRRITEGKENKVVYRINQWERDSTYFAADNAYVKAFDKVTKAEGVFTIDSFKEDAKVKEMYFTDHAIVYLHKAEEGNTIVYREMSIKDYPDVKVTKDNFKSTEQVSTANPQQSEYNWATVEQVNWTSYAGDSLNGLLYKPENYDSTKSYPLLVYYYELYSDELHNHYAPRPTASIIFATEYASAGYMVFFPDVRYEEGHPAQSAYDCIMSGTDKILELYPNVDSTRMGLQGQSWGGYQTAQLITMTNRYAAAMAGAPVSNMFSAYGGIRWGSGLNRQFQYEKTQSRIGKTIWEAPELYVENSPIFHLPNVETPVLIMHNDNDGAVPWYQGIEMFVGLKRLGKPVWMLNYNGDGHNLMVNANRMDLSIRMRQFFDYYLLGAPAPEWLVDGIPALDKGVDYKLELEEK</sequence>
<keyword evidence="4" id="KW-0031">Aminopeptidase</keyword>
<dbReference type="GO" id="GO:0004177">
    <property type="term" value="F:aminopeptidase activity"/>
    <property type="evidence" value="ECO:0007669"/>
    <property type="project" value="UniProtKB-KW"/>
</dbReference>
<dbReference type="RefSeq" id="WP_090251600.1">
    <property type="nucleotide sequence ID" value="NZ_FPAS01000005.1"/>
</dbReference>
<dbReference type="Pfam" id="PF00326">
    <property type="entry name" value="Peptidase_S9"/>
    <property type="match status" value="1"/>
</dbReference>
<keyword evidence="4" id="KW-0645">Protease</keyword>
<dbReference type="InterPro" id="IPR001375">
    <property type="entry name" value="Peptidase_S9_cat"/>
</dbReference>
<evidence type="ECO:0000256" key="1">
    <source>
        <dbReference type="ARBA" id="ARBA00022801"/>
    </source>
</evidence>
<keyword evidence="5" id="KW-1185">Reference proteome</keyword>
<evidence type="ECO:0000256" key="2">
    <source>
        <dbReference type="SAM" id="SignalP"/>
    </source>
</evidence>
<dbReference type="STRING" id="477690.SAMN05216474_2718"/>
<evidence type="ECO:0000313" key="4">
    <source>
        <dbReference type="EMBL" id="SFT85399.1"/>
    </source>
</evidence>
<dbReference type="AlphaFoldDB" id="A0A1I7BDW9"/>
<dbReference type="PANTHER" id="PTHR42776">
    <property type="entry name" value="SERINE PEPTIDASE S9 FAMILY MEMBER"/>
    <property type="match status" value="1"/>
</dbReference>
<evidence type="ECO:0000313" key="5">
    <source>
        <dbReference type="Proteomes" id="UP000236454"/>
    </source>
</evidence>
<dbReference type="PANTHER" id="PTHR42776:SF27">
    <property type="entry name" value="DIPEPTIDYL PEPTIDASE FAMILY MEMBER 6"/>
    <property type="match status" value="1"/>
</dbReference>
<feature type="chain" id="PRO_5014932348" evidence="2">
    <location>
        <begin position="20"/>
        <end position="929"/>
    </location>
</feature>
<dbReference type="Proteomes" id="UP000236454">
    <property type="component" value="Unassembled WGS sequence"/>
</dbReference>
<keyword evidence="2" id="KW-0732">Signal</keyword>